<feature type="transmembrane region" description="Helical" evidence="8">
    <location>
        <begin position="99"/>
        <end position="118"/>
    </location>
</feature>
<dbReference type="OrthoDB" id="9783652at2"/>
<feature type="transmembrane region" description="Helical" evidence="8">
    <location>
        <begin position="211"/>
        <end position="229"/>
    </location>
</feature>
<reference evidence="9 10" key="1">
    <citation type="submission" date="2018-10" db="EMBL/GenBank/DDBJ databases">
        <title>Draft Genome Sequence of Bacteroides sp. KCTC 15687.</title>
        <authorList>
            <person name="Yu S.Y."/>
            <person name="Kim J.S."/>
            <person name="Oh B.S."/>
            <person name="Park S.H."/>
            <person name="Kang S.W."/>
            <person name="Park J.E."/>
            <person name="Choi S.H."/>
            <person name="Han K.I."/>
            <person name="Lee K.C."/>
            <person name="Eom M.K."/>
            <person name="Suh M.K."/>
            <person name="Lee D.H."/>
            <person name="Yoon H."/>
            <person name="Kim B."/>
            <person name="Yang S.J."/>
            <person name="Lee J.S."/>
            <person name="Lee J.H."/>
        </authorList>
    </citation>
    <scope>NUCLEOTIDE SEQUENCE [LARGE SCALE GENOMIC DNA]</scope>
    <source>
        <strain evidence="9 10">KCTC 15687</strain>
    </source>
</reference>
<keyword evidence="2" id="KW-1003">Cell membrane</keyword>
<accession>A0A401LQ47</accession>
<keyword evidence="7" id="KW-0479">Metal-binding</keyword>
<name>A0A401LQ47_9BACE</name>
<evidence type="ECO:0000256" key="7">
    <source>
        <dbReference type="PIRSR" id="PIRSR600715-1"/>
    </source>
</evidence>
<feature type="transmembrane region" description="Helical" evidence="8">
    <location>
        <begin position="130"/>
        <end position="147"/>
    </location>
</feature>
<feature type="transmembrane region" description="Helical" evidence="8">
    <location>
        <begin position="20"/>
        <end position="42"/>
    </location>
</feature>
<dbReference type="GO" id="GO:0016780">
    <property type="term" value="F:phosphotransferase activity, for other substituted phosphate groups"/>
    <property type="evidence" value="ECO:0007669"/>
    <property type="project" value="InterPro"/>
</dbReference>
<protein>
    <submittedName>
        <fullName evidence="9">Undecaprenyl-phosphate alpha-N-acetylglucosaminyl 1-phosphate transferase</fullName>
    </submittedName>
</protein>
<dbReference type="GO" id="GO:0046872">
    <property type="term" value="F:metal ion binding"/>
    <property type="evidence" value="ECO:0007669"/>
    <property type="project" value="UniProtKB-KW"/>
</dbReference>
<keyword evidence="7" id="KW-0460">Magnesium</keyword>
<sequence>MTVISNVMGDPNIFWGINSLFVFALSVFCAGVLIPQILLISFRKRLFDVPDERKIHQGVVPRLGGIAFKPVVFFSVALALGISMLLGDSQFLGKIGNESRPLAFGFCTIMMLYLVGMADDLIGIRYRAKFAIQIICGLLVIAGGLWINDLHGLLFIHALPEWIGYPLTLFAVVFIINAINLIDGIDGLASGLCGVAMLFYGLVFFMTGEYIYALLAFATLGVLVPFFYYNVFGDPAKKNKIFMGDTGSLTIGMMICILSLKLLNSFPVNSSMQQPNAFFLAYSPLIIPCFDVVRVYLHRVRNGKNPFLPDKNHIHHKMLAIGMKQYTAMIAIVLVSVCFTLCNILLSRYVDVTLLFMLDIIIWTLGNLWLTRRIHMTHSKL</sequence>
<feature type="transmembrane region" description="Helical" evidence="8">
    <location>
        <begin position="280"/>
        <end position="297"/>
    </location>
</feature>
<comment type="caution">
    <text evidence="9">The sequence shown here is derived from an EMBL/GenBank/DDBJ whole genome shotgun (WGS) entry which is preliminary data.</text>
</comment>
<dbReference type="PANTHER" id="PTHR22926">
    <property type="entry name" value="PHOSPHO-N-ACETYLMURAMOYL-PENTAPEPTIDE-TRANSFERASE"/>
    <property type="match status" value="1"/>
</dbReference>
<feature type="transmembrane region" description="Helical" evidence="8">
    <location>
        <begin position="162"/>
        <end position="181"/>
    </location>
</feature>
<evidence type="ECO:0000256" key="2">
    <source>
        <dbReference type="ARBA" id="ARBA00022475"/>
    </source>
</evidence>
<feature type="transmembrane region" description="Helical" evidence="8">
    <location>
        <begin position="63"/>
        <end position="87"/>
    </location>
</feature>
<comment type="cofactor">
    <cofactor evidence="7">
        <name>Mg(2+)</name>
        <dbReference type="ChEBI" id="CHEBI:18420"/>
    </cofactor>
</comment>
<feature type="transmembrane region" description="Helical" evidence="8">
    <location>
        <begin position="241"/>
        <end position="260"/>
    </location>
</feature>
<keyword evidence="4 8" id="KW-0812">Transmembrane</keyword>
<feature type="binding site" evidence="7">
    <location>
        <position position="245"/>
    </location>
    <ligand>
        <name>Mg(2+)</name>
        <dbReference type="ChEBI" id="CHEBI:18420"/>
    </ligand>
</feature>
<dbReference type="AlphaFoldDB" id="A0A401LQ47"/>
<dbReference type="InterPro" id="IPR000715">
    <property type="entry name" value="Glycosyl_transferase_4"/>
</dbReference>
<evidence type="ECO:0000256" key="4">
    <source>
        <dbReference type="ARBA" id="ARBA00022692"/>
    </source>
</evidence>
<dbReference type="GO" id="GO:0071555">
    <property type="term" value="P:cell wall organization"/>
    <property type="evidence" value="ECO:0007669"/>
    <property type="project" value="TreeGrafter"/>
</dbReference>
<organism evidence="9 10">
    <name type="scientific">Bacteroides faecalis</name>
    <dbReference type="NCBI Taxonomy" id="2447885"/>
    <lineage>
        <taxon>Bacteria</taxon>
        <taxon>Pseudomonadati</taxon>
        <taxon>Bacteroidota</taxon>
        <taxon>Bacteroidia</taxon>
        <taxon>Bacteroidales</taxon>
        <taxon>Bacteroidaceae</taxon>
        <taxon>Bacteroides</taxon>
    </lineage>
</organism>
<dbReference type="PROSITE" id="PS01348">
    <property type="entry name" value="MRAY_2"/>
    <property type="match status" value="1"/>
</dbReference>
<dbReference type="RefSeq" id="WP_125039933.1">
    <property type="nucleotide sequence ID" value="NZ_BHWB01000002.1"/>
</dbReference>
<feature type="transmembrane region" description="Helical" evidence="8">
    <location>
        <begin position="188"/>
        <end position="205"/>
    </location>
</feature>
<dbReference type="Proteomes" id="UP000288079">
    <property type="component" value="Unassembled WGS sequence"/>
</dbReference>
<dbReference type="GO" id="GO:0009103">
    <property type="term" value="P:lipopolysaccharide biosynthetic process"/>
    <property type="evidence" value="ECO:0007669"/>
    <property type="project" value="TreeGrafter"/>
</dbReference>
<evidence type="ECO:0000256" key="1">
    <source>
        <dbReference type="ARBA" id="ARBA00004651"/>
    </source>
</evidence>
<feature type="binding site" evidence="7">
    <location>
        <position position="180"/>
    </location>
    <ligand>
        <name>Mg(2+)</name>
        <dbReference type="ChEBI" id="CHEBI:18420"/>
    </ligand>
</feature>
<dbReference type="InterPro" id="IPR018480">
    <property type="entry name" value="PNAcMuramoyl-5peptid_Trfase_CS"/>
</dbReference>
<dbReference type="EMBL" id="BHWB01000002">
    <property type="protein sequence ID" value="GCB33603.1"/>
    <property type="molecule type" value="Genomic_DNA"/>
</dbReference>
<keyword evidence="6 8" id="KW-0472">Membrane</keyword>
<dbReference type="PANTHER" id="PTHR22926:SF3">
    <property type="entry name" value="UNDECAPRENYL-PHOSPHATE ALPHA-N-ACETYLGLUCOSAMINYL 1-PHOSPHATE TRANSFERASE"/>
    <property type="match status" value="1"/>
</dbReference>
<gene>
    <name evidence="9" type="ORF">KGMB02408_05480</name>
</gene>
<keyword evidence="3 9" id="KW-0808">Transferase</keyword>
<evidence type="ECO:0000313" key="9">
    <source>
        <dbReference type="EMBL" id="GCB33603.1"/>
    </source>
</evidence>
<keyword evidence="10" id="KW-1185">Reference proteome</keyword>
<evidence type="ECO:0000256" key="6">
    <source>
        <dbReference type="ARBA" id="ARBA00023136"/>
    </source>
</evidence>
<dbReference type="GO" id="GO:0044038">
    <property type="term" value="P:cell wall macromolecule biosynthetic process"/>
    <property type="evidence" value="ECO:0007669"/>
    <property type="project" value="TreeGrafter"/>
</dbReference>
<comment type="subcellular location">
    <subcellularLocation>
        <location evidence="1">Cell membrane</location>
        <topology evidence="1">Multi-pass membrane protein</topology>
    </subcellularLocation>
</comment>
<dbReference type="CDD" id="cd06853">
    <property type="entry name" value="GT_WecA_like"/>
    <property type="match status" value="1"/>
</dbReference>
<proteinExistence type="predicted"/>
<dbReference type="Pfam" id="PF00953">
    <property type="entry name" value="Glycos_transf_4"/>
    <property type="match status" value="1"/>
</dbReference>
<feature type="transmembrane region" description="Helical" evidence="8">
    <location>
        <begin position="326"/>
        <end position="346"/>
    </location>
</feature>
<keyword evidence="5 8" id="KW-1133">Transmembrane helix</keyword>
<dbReference type="GO" id="GO:0005886">
    <property type="term" value="C:plasma membrane"/>
    <property type="evidence" value="ECO:0007669"/>
    <property type="project" value="UniProtKB-SubCell"/>
</dbReference>
<evidence type="ECO:0000256" key="3">
    <source>
        <dbReference type="ARBA" id="ARBA00022679"/>
    </source>
</evidence>
<evidence type="ECO:0000256" key="8">
    <source>
        <dbReference type="SAM" id="Phobius"/>
    </source>
</evidence>
<feature type="transmembrane region" description="Helical" evidence="8">
    <location>
        <begin position="352"/>
        <end position="370"/>
    </location>
</feature>
<evidence type="ECO:0000256" key="5">
    <source>
        <dbReference type="ARBA" id="ARBA00022989"/>
    </source>
</evidence>
<evidence type="ECO:0000313" key="10">
    <source>
        <dbReference type="Proteomes" id="UP000288079"/>
    </source>
</evidence>